<dbReference type="InterPro" id="IPR011049">
    <property type="entry name" value="Serralysin-like_metalloprot_C"/>
</dbReference>
<name>A0AAW7YYJ2_9STAP</name>
<keyword evidence="2" id="KW-1185">Reference proteome</keyword>
<organism evidence="1 2">
    <name type="scientific">Staphylococcus pasteuri_A</name>
    <dbReference type="NCBI Taxonomy" id="3062664"/>
    <lineage>
        <taxon>Bacteria</taxon>
        <taxon>Bacillati</taxon>
        <taxon>Bacillota</taxon>
        <taxon>Bacilli</taxon>
        <taxon>Bacillales</taxon>
        <taxon>Staphylococcaceae</taxon>
        <taxon>Staphylococcus</taxon>
    </lineage>
</organism>
<evidence type="ECO:0000313" key="2">
    <source>
        <dbReference type="Proteomes" id="UP001170310"/>
    </source>
</evidence>
<dbReference type="AlphaFoldDB" id="A0AAW7YYJ2"/>
<evidence type="ECO:0000313" key="1">
    <source>
        <dbReference type="EMBL" id="MDO6575162.1"/>
    </source>
</evidence>
<reference evidence="1" key="1">
    <citation type="submission" date="2023-07" db="EMBL/GenBank/DDBJ databases">
        <title>Genome content predicts the carbon catabolic preferences of heterotrophic bacteria.</title>
        <authorList>
            <person name="Gralka M."/>
        </authorList>
    </citation>
    <scope>NUCLEOTIDE SEQUENCE</scope>
    <source>
        <strain evidence="1">E2R20</strain>
    </source>
</reference>
<dbReference type="RefSeq" id="WP_303522112.1">
    <property type="nucleotide sequence ID" value="NZ_JAUOQO010000292.1"/>
</dbReference>
<feature type="non-terminal residue" evidence="1">
    <location>
        <position position="92"/>
    </location>
</feature>
<dbReference type="GO" id="GO:0005509">
    <property type="term" value="F:calcium ion binding"/>
    <property type="evidence" value="ECO:0007669"/>
    <property type="project" value="InterPro"/>
</dbReference>
<protein>
    <submittedName>
        <fullName evidence="1">Uncharacterized protein</fullName>
    </submittedName>
</protein>
<sequence length="92" mass="10123">LIGYESGDTLQAGAGNDILRVYSQRDYGGSPWTVLDGGEGQDVFEGSPSENYTRTTFQNIEIHIGSGTMSRANMLSFEEFRNVYDLRMSTSG</sequence>
<comment type="caution">
    <text evidence="1">The sequence shown here is derived from an EMBL/GenBank/DDBJ whole genome shotgun (WGS) entry which is preliminary data.</text>
</comment>
<feature type="non-terminal residue" evidence="1">
    <location>
        <position position="1"/>
    </location>
</feature>
<dbReference type="EMBL" id="JAUOQO010000292">
    <property type="protein sequence ID" value="MDO6575162.1"/>
    <property type="molecule type" value="Genomic_DNA"/>
</dbReference>
<dbReference type="Proteomes" id="UP001170310">
    <property type="component" value="Unassembled WGS sequence"/>
</dbReference>
<gene>
    <name evidence="1" type="ORF">Q4528_13685</name>
</gene>
<proteinExistence type="predicted"/>
<dbReference type="Pfam" id="PF00353">
    <property type="entry name" value="HemolysinCabind"/>
    <property type="match status" value="2"/>
</dbReference>
<dbReference type="InterPro" id="IPR001343">
    <property type="entry name" value="Hemolysn_Ca-bd"/>
</dbReference>
<dbReference type="Gene3D" id="2.150.10.10">
    <property type="entry name" value="Serralysin-like metalloprotease, C-terminal"/>
    <property type="match status" value="1"/>
</dbReference>
<dbReference type="SUPFAM" id="SSF51120">
    <property type="entry name" value="beta-Roll"/>
    <property type="match status" value="1"/>
</dbReference>
<accession>A0AAW7YYJ2</accession>